<organism evidence="1 2">
    <name type="scientific">Nocardioides eburneiflavus</name>
    <dbReference type="NCBI Taxonomy" id="2518372"/>
    <lineage>
        <taxon>Bacteria</taxon>
        <taxon>Bacillati</taxon>
        <taxon>Actinomycetota</taxon>
        <taxon>Actinomycetes</taxon>
        <taxon>Propionibacteriales</taxon>
        <taxon>Nocardioidaceae</taxon>
        <taxon>Nocardioides</taxon>
    </lineage>
</organism>
<reference evidence="1 2" key="1">
    <citation type="submission" date="2019-04" db="EMBL/GenBank/DDBJ databases">
        <title>Three New Species of Nocardioides, Nocardioides euryhalodurans sp. nov., Nocardioides seonyuensis sp. nov. and Nocardioides eburneoflavus sp. nov. Isolated from Soil.</title>
        <authorList>
            <person name="Roh S.G."/>
            <person name="Lee C."/>
            <person name="Kim M.-K."/>
            <person name="Kim S.B."/>
        </authorList>
    </citation>
    <scope>NUCLEOTIDE SEQUENCE [LARGE SCALE GENOMIC DNA]</scope>
    <source>
        <strain evidence="1 2">MMS17-SY213</strain>
    </source>
</reference>
<dbReference type="AlphaFoldDB" id="A0A4Z1BTK9"/>
<dbReference type="OrthoDB" id="9803925at2"/>
<dbReference type="RefSeq" id="WP_135839170.1">
    <property type="nucleotide sequence ID" value="NZ_SRRO01000001.1"/>
</dbReference>
<proteinExistence type="predicted"/>
<dbReference type="Proteomes" id="UP000297496">
    <property type="component" value="Unassembled WGS sequence"/>
</dbReference>
<dbReference type="InterPro" id="IPR036397">
    <property type="entry name" value="RNaseH_sf"/>
</dbReference>
<sequence>MTDEPRDPWTYVVTDVELDGPWPGINSMRSFASVAISADGTEQGRFEAVLEPLPGTAPDAKTLAWFADHPQAWHAATTDPEPVTAVMERYVVWLRDLPWPRMFAAFPLALDGIWIDHYLRRFTSYGIRQGHHEEDRVFIGPGLCIRSYAAAVTGESAGVVDVDTLPADWFGHVEHTHRAVDDTVGYANLLVELFRRARTSQPG</sequence>
<dbReference type="GO" id="GO:0003676">
    <property type="term" value="F:nucleic acid binding"/>
    <property type="evidence" value="ECO:0007669"/>
    <property type="project" value="InterPro"/>
</dbReference>
<evidence type="ECO:0000313" key="1">
    <source>
        <dbReference type="EMBL" id="TGN64661.1"/>
    </source>
</evidence>
<dbReference type="Gene3D" id="3.30.420.10">
    <property type="entry name" value="Ribonuclease H-like superfamily/Ribonuclease H"/>
    <property type="match status" value="1"/>
</dbReference>
<dbReference type="EMBL" id="SRRO01000001">
    <property type="protein sequence ID" value="TGN64661.1"/>
    <property type="molecule type" value="Genomic_DNA"/>
</dbReference>
<keyword evidence="2" id="KW-1185">Reference proteome</keyword>
<name>A0A4Z1BTK9_9ACTN</name>
<protein>
    <submittedName>
        <fullName evidence="1">Uncharacterized protein</fullName>
    </submittedName>
</protein>
<comment type="caution">
    <text evidence="1">The sequence shown here is derived from an EMBL/GenBank/DDBJ whole genome shotgun (WGS) entry which is preliminary data.</text>
</comment>
<gene>
    <name evidence="1" type="ORF">EXE59_12325</name>
</gene>
<evidence type="ECO:0000313" key="2">
    <source>
        <dbReference type="Proteomes" id="UP000297496"/>
    </source>
</evidence>
<dbReference type="InterPro" id="IPR012337">
    <property type="entry name" value="RNaseH-like_sf"/>
</dbReference>
<accession>A0A4Z1BTK9</accession>
<dbReference type="SUPFAM" id="SSF53098">
    <property type="entry name" value="Ribonuclease H-like"/>
    <property type="match status" value="1"/>
</dbReference>